<dbReference type="PANTHER" id="PTHR37029">
    <property type="entry name" value="SSR1768 PROTEIN"/>
    <property type="match status" value="1"/>
</dbReference>
<accession>A0A2H0A7B7</accession>
<reference evidence="1 2" key="1">
    <citation type="submission" date="2017-09" db="EMBL/GenBank/DDBJ databases">
        <title>Depth-based differentiation of microbial function through sediment-hosted aquifers and enrichment of novel symbionts in the deep terrestrial subsurface.</title>
        <authorList>
            <person name="Probst A.J."/>
            <person name="Ladd B."/>
            <person name="Jarett J.K."/>
            <person name="Geller-Mcgrath D.E."/>
            <person name="Sieber C.M."/>
            <person name="Emerson J.B."/>
            <person name="Anantharaman K."/>
            <person name="Thomas B.C."/>
            <person name="Malmstrom R."/>
            <person name="Stieglmeier M."/>
            <person name="Klingl A."/>
            <person name="Woyke T."/>
            <person name="Ryan C.M."/>
            <person name="Banfield J.F."/>
        </authorList>
    </citation>
    <scope>NUCLEOTIDE SEQUENCE [LARGE SCALE GENOMIC DNA]</scope>
    <source>
        <strain evidence="1">CG23_combo_of_CG06-09_8_20_14_all_40_23</strain>
    </source>
</reference>
<proteinExistence type="predicted"/>
<evidence type="ECO:0000313" key="1">
    <source>
        <dbReference type="EMBL" id="PIP41281.1"/>
    </source>
</evidence>
<gene>
    <name evidence="1" type="ORF">COX18_03860</name>
</gene>
<name>A0A2H0A7B7_9BACT</name>
<dbReference type="PANTHER" id="PTHR37029:SF1">
    <property type="entry name" value="SSR1768 PROTEIN"/>
    <property type="match status" value="1"/>
</dbReference>
<dbReference type="AlphaFoldDB" id="A0A2H0A7B7"/>
<sequence length="71" mass="8005">MRITYDSEVDALYIRFVETTVTTNHVAEGIAVDYDMDGRIAGVEILDAIRRFGSKDVFKKVTLEDLALHTV</sequence>
<comment type="caution">
    <text evidence="1">The sequence shown here is derived from an EMBL/GenBank/DDBJ whole genome shotgun (WGS) entry which is preliminary data.</text>
</comment>
<dbReference type="Pfam" id="PF10049">
    <property type="entry name" value="DUF2283"/>
    <property type="match status" value="1"/>
</dbReference>
<dbReference type="PROSITE" id="PS00018">
    <property type="entry name" value="EF_HAND_1"/>
    <property type="match status" value="1"/>
</dbReference>
<dbReference type="InterPro" id="IPR018247">
    <property type="entry name" value="EF_Hand_1_Ca_BS"/>
</dbReference>
<protein>
    <recommendedName>
        <fullName evidence="3">DUF2283 domain-containing protein</fullName>
    </recommendedName>
</protein>
<evidence type="ECO:0000313" key="2">
    <source>
        <dbReference type="Proteomes" id="UP000231067"/>
    </source>
</evidence>
<dbReference type="Proteomes" id="UP000231067">
    <property type="component" value="Unassembled WGS sequence"/>
</dbReference>
<evidence type="ECO:0008006" key="3">
    <source>
        <dbReference type="Google" id="ProtNLM"/>
    </source>
</evidence>
<dbReference type="InterPro" id="IPR019270">
    <property type="entry name" value="DUF2283"/>
</dbReference>
<dbReference type="EMBL" id="PCSH01000072">
    <property type="protein sequence ID" value="PIP41281.1"/>
    <property type="molecule type" value="Genomic_DNA"/>
</dbReference>
<organism evidence="1 2">
    <name type="scientific">Candidatus Desantisbacteria bacterium CG23_combo_of_CG06-09_8_20_14_all_40_23</name>
    <dbReference type="NCBI Taxonomy" id="1974550"/>
    <lineage>
        <taxon>Bacteria</taxon>
        <taxon>Candidatus Desantisiibacteriota</taxon>
    </lineage>
</organism>